<dbReference type="Pfam" id="PF00270">
    <property type="entry name" value="DEAD"/>
    <property type="match status" value="1"/>
</dbReference>
<dbReference type="GO" id="GO:0004386">
    <property type="term" value="F:helicase activity"/>
    <property type="evidence" value="ECO:0007669"/>
    <property type="project" value="UniProtKB-KW"/>
</dbReference>
<keyword evidence="3" id="KW-0347">Helicase</keyword>
<evidence type="ECO:0000256" key="2">
    <source>
        <dbReference type="ARBA" id="ARBA00022801"/>
    </source>
</evidence>
<protein>
    <recommendedName>
        <fullName evidence="6">DEAD/DEAH-box helicase domain-containing protein</fullName>
    </recommendedName>
</protein>
<dbReference type="InParanoid" id="A0A6I8N5X0"/>
<dbReference type="GO" id="GO:0016787">
    <property type="term" value="F:hydrolase activity"/>
    <property type="evidence" value="ECO:0007669"/>
    <property type="project" value="UniProtKB-KW"/>
</dbReference>
<organism evidence="7 8">
    <name type="scientific">Ornithorhynchus anatinus</name>
    <name type="common">Duckbill platypus</name>
    <dbReference type="NCBI Taxonomy" id="9258"/>
    <lineage>
        <taxon>Eukaryota</taxon>
        <taxon>Metazoa</taxon>
        <taxon>Chordata</taxon>
        <taxon>Craniata</taxon>
        <taxon>Vertebrata</taxon>
        <taxon>Euteleostomi</taxon>
        <taxon>Mammalia</taxon>
        <taxon>Monotremata</taxon>
        <taxon>Ornithorhynchidae</taxon>
        <taxon>Ornithorhynchus</taxon>
    </lineage>
</organism>
<reference evidence="7" key="2">
    <citation type="submission" date="2025-08" db="UniProtKB">
        <authorList>
            <consortium name="Ensembl"/>
        </authorList>
    </citation>
    <scope>IDENTIFICATION</scope>
    <source>
        <strain evidence="7">Glennie</strain>
    </source>
</reference>
<dbReference type="Ensembl" id="ENSOANT00000067875.1">
    <property type="protein sequence ID" value="ENSOANP00000036195.1"/>
    <property type="gene ID" value="ENSOANG00000042870.1"/>
</dbReference>
<dbReference type="GO" id="GO:0003676">
    <property type="term" value="F:nucleic acid binding"/>
    <property type="evidence" value="ECO:0007669"/>
    <property type="project" value="InterPro"/>
</dbReference>
<dbReference type="InterPro" id="IPR027417">
    <property type="entry name" value="P-loop_NTPase"/>
</dbReference>
<dbReference type="GO" id="GO:0005524">
    <property type="term" value="F:ATP binding"/>
    <property type="evidence" value="ECO:0007669"/>
    <property type="project" value="UniProtKB-KW"/>
</dbReference>
<dbReference type="InterPro" id="IPR011545">
    <property type="entry name" value="DEAD/DEAH_box_helicase_dom"/>
</dbReference>
<keyword evidence="1" id="KW-0547">Nucleotide-binding</keyword>
<dbReference type="SUPFAM" id="SSF52540">
    <property type="entry name" value="P-loop containing nucleoside triphosphate hydrolases"/>
    <property type="match status" value="1"/>
</dbReference>
<name>A0A6I8N5X0_ORNAN</name>
<dbReference type="PANTHER" id="PTHR47959:SF13">
    <property type="entry name" value="ATP-DEPENDENT RNA HELICASE RHLE"/>
    <property type="match status" value="1"/>
</dbReference>
<reference evidence="7" key="3">
    <citation type="submission" date="2025-09" db="UniProtKB">
        <authorList>
            <consortium name="Ensembl"/>
        </authorList>
    </citation>
    <scope>IDENTIFICATION</scope>
    <source>
        <strain evidence="7">Glennie</strain>
    </source>
</reference>
<evidence type="ECO:0000256" key="3">
    <source>
        <dbReference type="ARBA" id="ARBA00022806"/>
    </source>
</evidence>
<keyword evidence="4" id="KW-0067">ATP-binding</keyword>
<evidence type="ECO:0000256" key="1">
    <source>
        <dbReference type="ARBA" id="ARBA00022741"/>
    </source>
</evidence>
<dbReference type="PANTHER" id="PTHR47959">
    <property type="entry name" value="ATP-DEPENDENT RNA HELICASE RHLE-RELATED"/>
    <property type="match status" value="1"/>
</dbReference>
<feature type="compositionally biased region" description="Polar residues" evidence="5">
    <location>
        <begin position="168"/>
        <end position="177"/>
    </location>
</feature>
<evidence type="ECO:0000313" key="7">
    <source>
        <dbReference type="Ensembl" id="ENSOANP00000036195.1"/>
    </source>
</evidence>
<evidence type="ECO:0000259" key="6">
    <source>
        <dbReference type="Pfam" id="PF00270"/>
    </source>
</evidence>
<feature type="region of interest" description="Disordered" evidence="5">
    <location>
        <begin position="161"/>
        <end position="197"/>
    </location>
</feature>
<keyword evidence="8" id="KW-1185">Reference proteome</keyword>
<proteinExistence type="predicted"/>
<dbReference type="Bgee" id="ENSOANG00000042870">
    <property type="expression patterns" value="Expressed in heart and 7 other cell types or tissues"/>
</dbReference>
<accession>A0A6I8N5X0</accession>
<evidence type="ECO:0000256" key="4">
    <source>
        <dbReference type="ARBA" id="ARBA00022840"/>
    </source>
</evidence>
<keyword evidence="2" id="KW-0378">Hydrolase</keyword>
<sequence>DEDCEPHGFGALGLEPALLEALRLAAPSALRPTAVQLRAIPALLRGRHTLLAAETGSGKTLGYLLPLMQRLLHRPPPSRAAARQGSRDPESLPRPWVCSPSRNASLQPCHLLPVFLLWFLHCTLVPKFSVPGFGPLKATRLPASSSRMVEYFRSPCCRDTARPGPTSAAPTTLSQSRKNSHGWEVRGIPASKVVSRD</sequence>
<feature type="domain" description="DEAD/DEAH-box helicase" evidence="6">
    <location>
        <begin position="33"/>
        <end position="73"/>
    </location>
</feature>
<dbReference type="Proteomes" id="UP000002279">
    <property type="component" value="Chromosome X1"/>
</dbReference>
<evidence type="ECO:0000313" key="8">
    <source>
        <dbReference type="Proteomes" id="UP000002279"/>
    </source>
</evidence>
<dbReference type="AlphaFoldDB" id="A0A6I8N5X0"/>
<reference evidence="7 8" key="1">
    <citation type="journal article" date="2008" name="Nature">
        <title>Genome analysis of the platypus reveals unique signatures of evolution.</title>
        <authorList>
            <person name="Warren W.C."/>
            <person name="Hillier L.W."/>
            <person name="Marshall Graves J.A."/>
            <person name="Birney E."/>
            <person name="Ponting C.P."/>
            <person name="Grutzner F."/>
            <person name="Belov K."/>
            <person name="Miller W."/>
            <person name="Clarke L."/>
            <person name="Chinwalla A.T."/>
            <person name="Yang S.P."/>
            <person name="Heger A."/>
            <person name="Locke D.P."/>
            <person name="Miethke P."/>
            <person name="Waters P.D."/>
            <person name="Veyrunes F."/>
            <person name="Fulton L."/>
            <person name="Fulton B."/>
            <person name="Graves T."/>
            <person name="Wallis J."/>
            <person name="Puente X.S."/>
            <person name="Lopez-Otin C."/>
            <person name="Ordonez G.R."/>
            <person name="Eichler E.E."/>
            <person name="Chen L."/>
            <person name="Cheng Z."/>
            <person name="Deakin J.E."/>
            <person name="Alsop A."/>
            <person name="Thompson K."/>
            <person name="Kirby P."/>
            <person name="Papenfuss A.T."/>
            <person name="Wakefield M.J."/>
            <person name="Olender T."/>
            <person name="Lancet D."/>
            <person name="Huttley G.A."/>
            <person name="Smit A.F."/>
            <person name="Pask A."/>
            <person name="Temple-Smith P."/>
            <person name="Batzer M.A."/>
            <person name="Walker J.A."/>
            <person name="Konkel M.K."/>
            <person name="Harris R.S."/>
            <person name="Whittington C.M."/>
            <person name="Wong E.S."/>
            <person name="Gemmell N.J."/>
            <person name="Buschiazzo E."/>
            <person name="Vargas Jentzsch I.M."/>
            <person name="Merkel A."/>
            <person name="Schmitz J."/>
            <person name="Zemann A."/>
            <person name="Churakov G."/>
            <person name="Kriegs J.O."/>
            <person name="Brosius J."/>
            <person name="Murchison E.P."/>
            <person name="Sachidanandam R."/>
            <person name="Smith C."/>
            <person name="Hannon G.J."/>
            <person name="Tsend-Ayush E."/>
            <person name="McMillan D."/>
            <person name="Attenborough R."/>
            <person name="Rens W."/>
            <person name="Ferguson-Smith M."/>
            <person name="Lefevre C.M."/>
            <person name="Sharp J.A."/>
            <person name="Nicholas K.R."/>
            <person name="Ray D.A."/>
            <person name="Kube M."/>
            <person name="Reinhardt R."/>
            <person name="Pringle T.H."/>
            <person name="Taylor J."/>
            <person name="Jones R.C."/>
            <person name="Nixon B."/>
            <person name="Dacheux J.L."/>
            <person name="Niwa H."/>
            <person name="Sekita Y."/>
            <person name="Huang X."/>
            <person name="Stark A."/>
            <person name="Kheradpour P."/>
            <person name="Kellis M."/>
            <person name="Flicek P."/>
            <person name="Chen Y."/>
            <person name="Webber C."/>
            <person name="Hardison R."/>
            <person name="Nelson J."/>
            <person name="Hallsworth-Pepin K."/>
            <person name="Delehaunty K."/>
            <person name="Markovic C."/>
            <person name="Minx P."/>
            <person name="Feng Y."/>
            <person name="Kremitzki C."/>
            <person name="Mitreva M."/>
            <person name="Glasscock J."/>
            <person name="Wylie T."/>
            <person name="Wohldmann P."/>
            <person name="Thiru P."/>
            <person name="Nhan M.N."/>
            <person name="Pohl C.S."/>
            <person name="Smith S.M."/>
            <person name="Hou S."/>
            <person name="Nefedov M."/>
            <person name="de Jong P.J."/>
            <person name="Renfree M.B."/>
            <person name="Mardis E.R."/>
            <person name="Wilson R.K."/>
        </authorList>
    </citation>
    <scope>NUCLEOTIDE SEQUENCE [LARGE SCALE GENOMIC DNA]</scope>
    <source>
        <strain evidence="7 8">Glennie</strain>
    </source>
</reference>
<dbReference type="Gene3D" id="3.40.50.300">
    <property type="entry name" value="P-loop containing nucleotide triphosphate hydrolases"/>
    <property type="match status" value="1"/>
</dbReference>
<evidence type="ECO:0000256" key="5">
    <source>
        <dbReference type="SAM" id="MobiDB-lite"/>
    </source>
</evidence>
<dbReference type="InterPro" id="IPR050079">
    <property type="entry name" value="DEAD_box_RNA_helicase"/>
</dbReference>